<dbReference type="Proteomes" id="UP000199473">
    <property type="component" value="Unassembled WGS sequence"/>
</dbReference>
<evidence type="ECO:0000256" key="15">
    <source>
        <dbReference type="SAM" id="Coils"/>
    </source>
</evidence>
<evidence type="ECO:0000256" key="3">
    <source>
        <dbReference type="ARBA" id="ARBA00022547"/>
    </source>
</evidence>
<evidence type="ECO:0000256" key="1">
    <source>
        <dbReference type="ARBA" id="ARBA00005513"/>
    </source>
</evidence>
<evidence type="ECO:0000256" key="4">
    <source>
        <dbReference type="ARBA" id="ARBA00022692"/>
    </source>
</evidence>
<dbReference type="GO" id="GO:0046961">
    <property type="term" value="F:proton-transporting ATPase activity, rotational mechanism"/>
    <property type="evidence" value="ECO:0007669"/>
    <property type="project" value="TreeGrafter"/>
</dbReference>
<feature type="coiled-coil region" evidence="15">
    <location>
        <begin position="46"/>
        <end position="106"/>
    </location>
</feature>
<dbReference type="GO" id="GO:0012505">
    <property type="term" value="C:endomembrane system"/>
    <property type="evidence" value="ECO:0007669"/>
    <property type="project" value="UniProtKB-SubCell"/>
</dbReference>
<protein>
    <recommendedName>
        <fullName evidence="13">ATP synthase subunit b</fullName>
    </recommendedName>
    <alternativeName>
        <fullName evidence="13">ATP synthase F(0) sector subunit b</fullName>
    </alternativeName>
    <alternativeName>
        <fullName evidence="13">ATPase subunit I</fullName>
    </alternativeName>
    <alternativeName>
        <fullName evidence="13">F-type ATPase subunit b</fullName>
        <shortName evidence="13">F-ATPase subunit b</shortName>
    </alternativeName>
</protein>
<keyword evidence="2 13" id="KW-0813">Transport</keyword>
<keyword evidence="15" id="KW-0175">Coiled coil</keyword>
<evidence type="ECO:0000313" key="17">
    <source>
        <dbReference type="Proteomes" id="UP000199473"/>
    </source>
</evidence>
<dbReference type="GO" id="GO:0045259">
    <property type="term" value="C:proton-transporting ATP synthase complex"/>
    <property type="evidence" value="ECO:0007669"/>
    <property type="project" value="UniProtKB-KW"/>
</dbReference>
<evidence type="ECO:0000256" key="6">
    <source>
        <dbReference type="ARBA" id="ARBA00022989"/>
    </source>
</evidence>
<dbReference type="PANTHER" id="PTHR33445">
    <property type="entry name" value="ATP SYNTHASE SUBUNIT B', CHLOROPLASTIC"/>
    <property type="match status" value="1"/>
</dbReference>
<evidence type="ECO:0000256" key="5">
    <source>
        <dbReference type="ARBA" id="ARBA00022781"/>
    </source>
</evidence>
<evidence type="ECO:0000256" key="11">
    <source>
        <dbReference type="ARBA" id="ARBA00025614"/>
    </source>
</evidence>
<keyword evidence="7 13" id="KW-0406">Ion transport</keyword>
<evidence type="ECO:0000313" key="16">
    <source>
        <dbReference type="EMBL" id="SFK25083.1"/>
    </source>
</evidence>
<dbReference type="GO" id="GO:0005886">
    <property type="term" value="C:plasma membrane"/>
    <property type="evidence" value="ECO:0007669"/>
    <property type="project" value="UniProtKB-SubCell"/>
</dbReference>
<dbReference type="GO" id="GO:0046933">
    <property type="term" value="F:proton-transporting ATP synthase activity, rotational mechanism"/>
    <property type="evidence" value="ECO:0007669"/>
    <property type="project" value="UniProtKB-UniRule"/>
</dbReference>
<proteinExistence type="inferred from homology"/>
<dbReference type="HAMAP" id="MF_01398">
    <property type="entry name" value="ATP_synth_b_bprime"/>
    <property type="match status" value="1"/>
</dbReference>
<keyword evidence="17" id="KW-1185">Reference proteome</keyword>
<dbReference type="PANTHER" id="PTHR33445:SF1">
    <property type="entry name" value="ATP SYNTHASE SUBUNIT B"/>
    <property type="match status" value="1"/>
</dbReference>
<keyword evidence="5 13" id="KW-0375">Hydrogen ion transport</keyword>
<dbReference type="RefSeq" id="WP_092955779.1">
    <property type="nucleotide sequence ID" value="NZ_FOSQ01000001.1"/>
</dbReference>
<name>A0A1I3Y002_9PROT</name>
<keyword evidence="9 13" id="KW-0066">ATP synthesis</keyword>
<evidence type="ECO:0000256" key="14">
    <source>
        <dbReference type="RuleBase" id="RU003848"/>
    </source>
</evidence>
<evidence type="ECO:0000256" key="7">
    <source>
        <dbReference type="ARBA" id="ARBA00023065"/>
    </source>
</evidence>
<comment type="function">
    <text evidence="11">Component of the F(0) channel, it forms part of the peripheral stalk, linking F(1) to F(0). The b'-subunit is a diverged and duplicated form of b found in plants and photosynthetic bacteria.</text>
</comment>
<keyword evidence="13" id="KW-1003">Cell membrane</keyword>
<keyword evidence="4 13" id="KW-0812">Transmembrane</keyword>
<dbReference type="STRING" id="1123062.SAMN02745775_101807"/>
<dbReference type="InterPro" id="IPR050059">
    <property type="entry name" value="ATP_synthase_B_chain"/>
</dbReference>
<comment type="function">
    <text evidence="10 13">F(1)F(0) ATP synthase produces ATP from ADP in the presence of a proton or sodium gradient. F-type ATPases consist of two structural domains, F(1) containing the extramembraneous catalytic core and F(0) containing the membrane proton channel, linked together by a central stalk and a peripheral stalk. During catalysis, ATP synthesis in the catalytic domain of F(1) is coupled via a rotary mechanism of the central stalk subunits to proton translocation.</text>
</comment>
<comment type="subunit">
    <text evidence="13">F-type ATPases have 2 components, F(1) - the catalytic core - and F(0) - the membrane proton channel. F(1) has five subunits: alpha(3), beta(3), gamma(1), delta(1), epsilon(1). F(0) has three main subunits: a(1), b(2) and c(10-14). The alpha and beta chains form an alternating ring which encloses part of the gamma chain. F(1) is attached to F(0) by a central stalk formed by the gamma and epsilon chains, while a peripheral stalk is formed by the delta and b chains.</text>
</comment>
<organism evidence="16 17">
    <name type="scientific">Falsiroseomonas stagni DSM 19981</name>
    <dbReference type="NCBI Taxonomy" id="1123062"/>
    <lineage>
        <taxon>Bacteria</taxon>
        <taxon>Pseudomonadati</taxon>
        <taxon>Pseudomonadota</taxon>
        <taxon>Alphaproteobacteria</taxon>
        <taxon>Acetobacterales</taxon>
        <taxon>Roseomonadaceae</taxon>
        <taxon>Falsiroseomonas</taxon>
    </lineage>
</organism>
<keyword evidence="3 13" id="KW-0138">CF(0)</keyword>
<dbReference type="EMBL" id="FOSQ01000001">
    <property type="protein sequence ID" value="SFK25083.1"/>
    <property type="molecule type" value="Genomic_DNA"/>
</dbReference>
<dbReference type="Pfam" id="PF00430">
    <property type="entry name" value="ATP-synt_B"/>
    <property type="match status" value="1"/>
</dbReference>
<dbReference type="AlphaFoldDB" id="A0A1I3Y002"/>
<evidence type="ECO:0000256" key="2">
    <source>
        <dbReference type="ARBA" id="ARBA00022448"/>
    </source>
</evidence>
<evidence type="ECO:0000256" key="9">
    <source>
        <dbReference type="ARBA" id="ARBA00023310"/>
    </source>
</evidence>
<evidence type="ECO:0000256" key="8">
    <source>
        <dbReference type="ARBA" id="ARBA00023136"/>
    </source>
</evidence>
<sequence>MEHHYAHFWLDPKFWVAVSFVLFVLLVAKTAWAQITTRLDGRGERIRAELAEAAQLRAEAEAMRQQAIADRAAALAEAEDMIARARAEAERLAQAAAADAETAARRRERMAMDRIAAAEAGAVAEVRNAAAEIAVVAAREVLAQTVDAQADATLIDAAVADLPRALKAA</sequence>
<dbReference type="InterPro" id="IPR002146">
    <property type="entry name" value="ATP_synth_b/b'su_bac/chlpt"/>
</dbReference>
<evidence type="ECO:0000256" key="10">
    <source>
        <dbReference type="ARBA" id="ARBA00025198"/>
    </source>
</evidence>
<accession>A0A1I3Y002</accession>
<comment type="similarity">
    <text evidence="1 13 14">Belongs to the ATPase B chain family.</text>
</comment>
<comment type="subcellular location">
    <subcellularLocation>
        <location evidence="13">Cell membrane</location>
        <topology evidence="13">Single-pass membrane protein</topology>
    </subcellularLocation>
    <subcellularLocation>
        <location evidence="12">Endomembrane system</location>
        <topology evidence="12">Single-pass membrane protein</topology>
    </subcellularLocation>
</comment>
<gene>
    <name evidence="13" type="primary">atpF</name>
    <name evidence="16" type="ORF">SAMN02745775_101807</name>
</gene>
<keyword evidence="8 13" id="KW-0472">Membrane</keyword>
<evidence type="ECO:0000256" key="13">
    <source>
        <dbReference type="HAMAP-Rule" id="MF_01398"/>
    </source>
</evidence>
<evidence type="ECO:0000256" key="12">
    <source>
        <dbReference type="ARBA" id="ARBA00037847"/>
    </source>
</evidence>
<reference evidence="16 17" key="1">
    <citation type="submission" date="2016-10" db="EMBL/GenBank/DDBJ databases">
        <authorList>
            <person name="de Groot N.N."/>
        </authorList>
    </citation>
    <scope>NUCLEOTIDE SEQUENCE [LARGE SCALE GENOMIC DNA]</scope>
    <source>
        <strain evidence="16 17">DSM 19981</strain>
    </source>
</reference>
<keyword evidence="6 13" id="KW-1133">Transmembrane helix</keyword>